<name>A0ABP5WEF4_9ACTN</name>
<evidence type="ECO:0000313" key="3">
    <source>
        <dbReference type="Proteomes" id="UP001499986"/>
    </source>
</evidence>
<evidence type="ECO:0000256" key="1">
    <source>
        <dbReference type="SAM" id="MobiDB-lite"/>
    </source>
</evidence>
<dbReference type="Proteomes" id="UP001499986">
    <property type="component" value="Unassembled WGS sequence"/>
</dbReference>
<dbReference type="EMBL" id="BAAASE010000016">
    <property type="protein sequence ID" value="GAA2425453.1"/>
    <property type="molecule type" value="Genomic_DNA"/>
</dbReference>
<keyword evidence="3" id="KW-1185">Reference proteome</keyword>
<protein>
    <submittedName>
        <fullName evidence="2">Uncharacterized protein</fullName>
    </submittedName>
</protein>
<gene>
    <name evidence="2" type="ORF">GCM10010255_79260</name>
</gene>
<comment type="caution">
    <text evidence="2">The sequence shown here is derived from an EMBL/GenBank/DDBJ whole genome shotgun (WGS) entry which is preliminary data.</text>
</comment>
<organism evidence="2 3">
    <name type="scientific">Streptomyces coeruleofuscus</name>
    <dbReference type="NCBI Taxonomy" id="66879"/>
    <lineage>
        <taxon>Bacteria</taxon>
        <taxon>Bacillati</taxon>
        <taxon>Actinomycetota</taxon>
        <taxon>Actinomycetes</taxon>
        <taxon>Kitasatosporales</taxon>
        <taxon>Streptomycetaceae</taxon>
        <taxon>Streptomyces</taxon>
    </lineage>
</organism>
<feature type="region of interest" description="Disordered" evidence="1">
    <location>
        <begin position="23"/>
        <end position="45"/>
    </location>
</feature>
<accession>A0ABP5WEF4</accession>
<proteinExistence type="predicted"/>
<evidence type="ECO:0000313" key="2">
    <source>
        <dbReference type="EMBL" id="GAA2425453.1"/>
    </source>
</evidence>
<reference evidence="3" key="1">
    <citation type="journal article" date="2019" name="Int. J. Syst. Evol. Microbiol.">
        <title>The Global Catalogue of Microorganisms (GCM) 10K type strain sequencing project: providing services to taxonomists for standard genome sequencing and annotation.</title>
        <authorList>
            <consortium name="The Broad Institute Genomics Platform"/>
            <consortium name="The Broad Institute Genome Sequencing Center for Infectious Disease"/>
            <person name="Wu L."/>
            <person name="Ma J."/>
        </authorList>
    </citation>
    <scope>NUCLEOTIDE SEQUENCE [LARGE SCALE GENOMIC DNA]</scope>
    <source>
        <strain evidence="3">JCM 4358</strain>
    </source>
</reference>
<sequence>MSIRHLRPKGGSLGVAQGERNLVGGAQTGAGPTSSGNWAPTHPAGQLTRRGSCCLAAGAVWFGCLTASSTARNIDQILELTKSNLEVYVSGSLSRCVGPGWVCSCWLAAMPDPY</sequence>